<organism evidence="1">
    <name type="scientific">marine sediment metagenome</name>
    <dbReference type="NCBI Taxonomy" id="412755"/>
    <lineage>
        <taxon>unclassified sequences</taxon>
        <taxon>metagenomes</taxon>
        <taxon>ecological metagenomes</taxon>
    </lineage>
</organism>
<dbReference type="EMBL" id="BARU01041313">
    <property type="protein sequence ID" value="GAH87061.1"/>
    <property type="molecule type" value="Genomic_DNA"/>
</dbReference>
<feature type="non-terminal residue" evidence="1">
    <location>
        <position position="1"/>
    </location>
</feature>
<dbReference type="AlphaFoldDB" id="X1IX97"/>
<sequence>KNMLKTPNEWYDKLMNDLSKRIEIIFPYYSYLDTNERKVTEYLEERSSEYCKILDELNERSELNLIIN</sequence>
<proteinExistence type="predicted"/>
<gene>
    <name evidence="1" type="ORF">S03H2_63720</name>
</gene>
<comment type="caution">
    <text evidence="1">The sequence shown here is derived from an EMBL/GenBank/DDBJ whole genome shotgun (WGS) entry which is preliminary data.</text>
</comment>
<reference evidence="1" key="1">
    <citation type="journal article" date="2014" name="Front. Microbiol.">
        <title>High frequency of phylogenetically diverse reductive dehalogenase-homologous genes in deep subseafloor sedimentary metagenomes.</title>
        <authorList>
            <person name="Kawai M."/>
            <person name="Futagami T."/>
            <person name="Toyoda A."/>
            <person name="Takaki Y."/>
            <person name="Nishi S."/>
            <person name="Hori S."/>
            <person name="Arai W."/>
            <person name="Tsubouchi T."/>
            <person name="Morono Y."/>
            <person name="Uchiyama I."/>
            <person name="Ito T."/>
            <person name="Fujiyama A."/>
            <person name="Inagaki F."/>
            <person name="Takami H."/>
        </authorList>
    </citation>
    <scope>NUCLEOTIDE SEQUENCE</scope>
    <source>
        <strain evidence="1">Expedition CK06-06</strain>
    </source>
</reference>
<accession>X1IX97</accession>
<protein>
    <submittedName>
        <fullName evidence="1">Uncharacterized protein</fullName>
    </submittedName>
</protein>
<evidence type="ECO:0000313" key="1">
    <source>
        <dbReference type="EMBL" id="GAH87061.1"/>
    </source>
</evidence>
<name>X1IX97_9ZZZZ</name>